<accession>A0A1D9Q5M4</accession>
<evidence type="ECO:0000313" key="10">
    <source>
        <dbReference type="EMBL" id="APA10248.1"/>
    </source>
</evidence>
<feature type="compositionally biased region" description="Polar residues" evidence="9">
    <location>
        <begin position="406"/>
        <end position="415"/>
    </location>
</feature>
<evidence type="ECO:0000256" key="2">
    <source>
        <dbReference type="ARBA" id="ARBA00004496"/>
    </source>
</evidence>
<evidence type="ECO:0000256" key="4">
    <source>
        <dbReference type="ARBA" id="ARBA00022490"/>
    </source>
</evidence>
<evidence type="ECO:0000256" key="7">
    <source>
        <dbReference type="ARBA" id="ARBA00023163"/>
    </source>
</evidence>
<dbReference type="EMBL" id="CP017819">
    <property type="protein sequence ID" value="APA10248.1"/>
    <property type="molecule type" value="Genomic_DNA"/>
</dbReference>
<keyword evidence="5" id="KW-0678">Repressor</keyword>
<feature type="region of interest" description="Disordered" evidence="9">
    <location>
        <begin position="252"/>
        <end position="278"/>
    </location>
</feature>
<gene>
    <name evidence="10" type="ORF">sscle_06g050180</name>
</gene>
<sequence length="429" mass="47283">MASPKISTSRRVLGDINSNINTSVHEPHHASLISNTRKISAGDKSSKPILDDQQKVGGSAIEIQQENRREINSDFQVEGLKVGKVHQGISSHDLENTRIATVDSLNSGTSLGLLDAKSMQWAGEKRSFAATEDYPEEFSAREGEGHKKKRIELQPHEEFHKSTTTQQKHNCSQCSHVILEHGIWTESSGPQVYGCDHDSVRERCNFHGGIQRLSQVETSFASPTSSFSTVEVEDIDVTVVYSQASKITTTEENPSRSITASTTRNFHTSKSKSLSREEIRQKSQALRLRLSLANYKVKTNQIDLPLSRLQIHSTSPDLPSLAHLRANPYGASAGNRTPLPGAPTLIPIINLQRPSSSSRDGNIYVRRDGERKNIREENLNEDIPSSPPLSGDIRRDSAVSCISFTSKSSTLNSGSGHAHPYALTSYPRE</sequence>
<dbReference type="GO" id="GO:0005634">
    <property type="term" value="C:nucleus"/>
    <property type="evidence" value="ECO:0007669"/>
    <property type="project" value="UniProtKB-SubCell"/>
</dbReference>
<dbReference type="Proteomes" id="UP000177798">
    <property type="component" value="Chromosome 6"/>
</dbReference>
<dbReference type="VEuPathDB" id="FungiDB:sscle_06g050180"/>
<feature type="compositionally biased region" description="Polar residues" evidence="9">
    <location>
        <begin position="252"/>
        <end position="272"/>
    </location>
</feature>
<protein>
    <submittedName>
        <fullName evidence="10">Uncharacterized protein</fullName>
    </submittedName>
</protein>
<organism evidence="10 11">
    <name type="scientific">Sclerotinia sclerotiorum (strain ATCC 18683 / 1980 / Ss-1)</name>
    <name type="common">White mold</name>
    <name type="synonym">Whetzelinia sclerotiorum</name>
    <dbReference type="NCBI Taxonomy" id="665079"/>
    <lineage>
        <taxon>Eukaryota</taxon>
        <taxon>Fungi</taxon>
        <taxon>Dikarya</taxon>
        <taxon>Ascomycota</taxon>
        <taxon>Pezizomycotina</taxon>
        <taxon>Leotiomycetes</taxon>
        <taxon>Helotiales</taxon>
        <taxon>Sclerotiniaceae</taxon>
        <taxon>Sclerotinia</taxon>
    </lineage>
</organism>
<keyword evidence="6" id="KW-0805">Transcription regulation</keyword>
<dbReference type="Pfam" id="PF08528">
    <property type="entry name" value="Whi5"/>
    <property type="match status" value="1"/>
</dbReference>
<keyword evidence="4" id="KW-0963">Cytoplasm</keyword>
<dbReference type="KEGG" id="ssl:SS1G_07309"/>
<evidence type="ECO:0000256" key="9">
    <source>
        <dbReference type="SAM" id="MobiDB-lite"/>
    </source>
</evidence>
<evidence type="ECO:0000256" key="1">
    <source>
        <dbReference type="ARBA" id="ARBA00004123"/>
    </source>
</evidence>
<dbReference type="GO" id="GO:0005737">
    <property type="term" value="C:cytoplasm"/>
    <property type="evidence" value="ECO:0007669"/>
    <property type="project" value="UniProtKB-SubCell"/>
</dbReference>
<feature type="region of interest" description="Disordered" evidence="9">
    <location>
        <begin position="406"/>
        <end position="429"/>
    </location>
</feature>
<evidence type="ECO:0000256" key="5">
    <source>
        <dbReference type="ARBA" id="ARBA00022491"/>
    </source>
</evidence>
<name>A0A1D9Q5M4_SCLS1</name>
<comment type="similarity">
    <text evidence="3">Belongs to the WHI5/NRM1 family.</text>
</comment>
<evidence type="ECO:0000256" key="6">
    <source>
        <dbReference type="ARBA" id="ARBA00023015"/>
    </source>
</evidence>
<reference evidence="11" key="1">
    <citation type="journal article" date="2017" name="Genome Biol. Evol.">
        <title>The complete genome sequence of the phytopathogenic fungus Sclerotinia sclerotiorum reveals insights into the genome architecture of broad host range pathogens.</title>
        <authorList>
            <person name="Derbyshire M."/>
            <person name="Denton-Giles M."/>
            <person name="Hegedus D."/>
            <person name="Seifbarghy S."/>
            <person name="Rollins J."/>
            <person name="van Kan J."/>
            <person name="Seidl M.F."/>
            <person name="Faino L."/>
            <person name="Mbengue M."/>
            <person name="Navaud O."/>
            <person name="Raffaele S."/>
            <person name="Hammond-Kosack K."/>
            <person name="Heard S."/>
            <person name="Oliver R."/>
        </authorList>
    </citation>
    <scope>NUCLEOTIDE SEQUENCE [LARGE SCALE GENOMIC DNA]</scope>
    <source>
        <strain evidence="11">ATCC 18683 / 1980 / Ss-1</strain>
    </source>
</reference>
<keyword evidence="8" id="KW-0539">Nucleus</keyword>
<dbReference type="RefSeq" id="XP_001591863.1">
    <property type="nucleotide sequence ID" value="XM_001591813.1"/>
</dbReference>
<dbReference type="InterPro" id="IPR013734">
    <property type="entry name" value="TF_Nrm1/Whi5"/>
</dbReference>
<evidence type="ECO:0000256" key="3">
    <source>
        <dbReference type="ARBA" id="ARBA00006922"/>
    </source>
</evidence>
<proteinExistence type="inferred from homology"/>
<dbReference type="AlphaFoldDB" id="A0A1D9Q5M4"/>
<keyword evidence="7" id="KW-0804">Transcription</keyword>
<feature type="region of interest" description="Disordered" evidence="9">
    <location>
        <begin position="375"/>
        <end position="394"/>
    </location>
</feature>
<comment type="subcellular location">
    <subcellularLocation>
        <location evidence="2">Cytoplasm</location>
    </subcellularLocation>
    <subcellularLocation>
        <location evidence="1">Nucleus</location>
    </subcellularLocation>
</comment>
<evidence type="ECO:0000313" key="11">
    <source>
        <dbReference type="Proteomes" id="UP000177798"/>
    </source>
</evidence>
<dbReference type="OrthoDB" id="5345625at2759"/>
<evidence type="ECO:0000256" key="8">
    <source>
        <dbReference type="ARBA" id="ARBA00023242"/>
    </source>
</evidence>